<comment type="similarity">
    <text evidence="2 7">Belongs to the derlin family.</text>
</comment>
<dbReference type="GO" id="GO:0005789">
    <property type="term" value="C:endoplasmic reticulum membrane"/>
    <property type="evidence" value="ECO:0007669"/>
    <property type="project" value="UniProtKB-SubCell"/>
</dbReference>
<evidence type="ECO:0000256" key="7">
    <source>
        <dbReference type="RuleBase" id="RU363059"/>
    </source>
</evidence>
<sequence>MTSTFDVHLSLMSDLSSALSAIPPVTRTLLIATAAITGPCLLQMLSPFHVALSWFRVFDHYEIWRPFTAFFFGGSGFPLLYDFFLIYRNSSHLEIVVYRGDTAQYAWTHIVLALAILLINTVVGHPFLFRPLLHAQTYLWCRANPTMKVSIFGLITIPTSLYPPALILLDLLTGGPGKAIGGIMGVVAGHFWWFCSSFLPLHAPAHLRRSNPLQAPVRFRALFNPPVRPSFSASGATSTGTSSSRRPLGREDPTEAVRHRWGGGQRLGGE</sequence>
<keyword evidence="6 7" id="KW-0472">Membrane</keyword>
<evidence type="ECO:0000256" key="1">
    <source>
        <dbReference type="ARBA" id="ARBA00004477"/>
    </source>
</evidence>
<reference evidence="9" key="1">
    <citation type="submission" date="2023-02" db="EMBL/GenBank/DDBJ databases">
        <title>Identification and recombinant expression of a fungal hydrolase from Papiliotrema laurentii that hydrolyzes apple cutin and clears colloidal polyester polyurethane.</title>
        <authorList>
            <consortium name="DOE Joint Genome Institute"/>
            <person name="Roman V.A."/>
            <person name="Bojanowski C."/>
            <person name="Crable B.R."/>
            <person name="Wagner D.N."/>
            <person name="Hung C.S."/>
            <person name="Nadeau L.J."/>
            <person name="Schratz L."/>
            <person name="Haridas S."/>
            <person name="Pangilinan J."/>
            <person name="Lipzen A."/>
            <person name="Na H."/>
            <person name="Yan M."/>
            <person name="Ng V."/>
            <person name="Grigoriev I.V."/>
            <person name="Spatafora J.W."/>
            <person name="Barlow D."/>
            <person name="Biffinger J."/>
            <person name="Kelley-Loughnane N."/>
            <person name="Varaljay V.A."/>
            <person name="Crookes-Goodson W.J."/>
        </authorList>
    </citation>
    <scope>NUCLEOTIDE SEQUENCE</scope>
    <source>
        <strain evidence="9">5307AH</strain>
    </source>
</reference>
<evidence type="ECO:0000313" key="9">
    <source>
        <dbReference type="EMBL" id="KAK1921783.1"/>
    </source>
</evidence>
<accession>A0AAD9CWN8</accession>
<organism evidence="9 10">
    <name type="scientific">Papiliotrema laurentii</name>
    <name type="common">Cryptococcus laurentii</name>
    <dbReference type="NCBI Taxonomy" id="5418"/>
    <lineage>
        <taxon>Eukaryota</taxon>
        <taxon>Fungi</taxon>
        <taxon>Dikarya</taxon>
        <taxon>Basidiomycota</taxon>
        <taxon>Agaricomycotina</taxon>
        <taxon>Tremellomycetes</taxon>
        <taxon>Tremellales</taxon>
        <taxon>Rhynchogastremaceae</taxon>
        <taxon>Papiliotrema</taxon>
    </lineage>
</organism>
<keyword evidence="10" id="KW-1185">Reference proteome</keyword>
<proteinExistence type="inferred from homology"/>
<gene>
    <name evidence="9" type="ORF">DB88DRAFT_499198</name>
</gene>
<dbReference type="Pfam" id="PF04511">
    <property type="entry name" value="DER1"/>
    <property type="match status" value="1"/>
</dbReference>
<evidence type="ECO:0000256" key="6">
    <source>
        <dbReference type="ARBA" id="ARBA00023136"/>
    </source>
</evidence>
<evidence type="ECO:0000256" key="8">
    <source>
        <dbReference type="SAM" id="MobiDB-lite"/>
    </source>
</evidence>
<dbReference type="AlphaFoldDB" id="A0AAD9CWN8"/>
<evidence type="ECO:0000256" key="3">
    <source>
        <dbReference type="ARBA" id="ARBA00022692"/>
    </source>
</evidence>
<dbReference type="PANTHER" id="PTHR11009">
    <property type="entry name" value="DER1-LIKE PROTEIN, DERLIN"/>
    <property type="match status" value="1"/>
</dbReference>
<dbReference type="EMBL" id="JAODAN010000010">
    <property type="protein sequence ID" value="KAK1921783.1"/>
    <property type="molecule type" value="Genomic_DNA"/>
</dbReference>
<feature type="compositionally biased region" description="Low complexity" evidence="8">
    <location>
        <begin position="232"/>
        <end position="244"/>
    </location>
</feature>
<feature type="transmembrane region" description="Helical" evidence="7">
    <location>
        <begin position="29"/>
        <end position="55"/>
    </location>
</feature>
<protein>
    <recommendedName>
        <fullName evidence="7">Derlin</fullName>
    </recommendedName>
</protein>
<feature type="transmembrane region" description="Helical" evidence="7">
    <location>
        <begin position="107"/>
        <end position="128"/>
    </location>
</feature>
<evidence type="ECO:0000313" key="10">
    <source>
        <dbReference type="Proteomes" id="UP001182556"/>
    </source>
</evidence>
<dbReference type="InterPro" id="IPR007599">
    <property type="entry name" value="DER1"/>
</dbReference>
<evidence type="ECO:0000256" key="5">
    <source>
        <dbReference type="ARBA" id="ARBA00022989"/>
    </source>
</evidence>
<feature type="transmembrane region" description="Helical" evidence="7">
    <location>
        <begin position="179"/>
        <end position="201"/>
    </location>
</feature>
<feature type="transmembrane region" description="Helical" evidence="7">
    <location>
        <begin position="67"/>
        <end position="87"/>
    </location>
</feature>
<dbReference type="Proteomes" id="UP001182556">
    <property type="component" value="Unassembled WGS sequence"/>
</dbReference>
<feature type="compositionally biased region" description="Basic and acidic residues" evidence="8">
    <location>
        <begin position="248"/>
        <end position="258"/>
    </location>
</feature>
<comment type="subcellular location">
    <subcellularLocation>
        <location evidence="1 7">Endoplasmic reticulum membrane</location>
        <topology evidence="1 7">Multi-pass membrane protein</topology>
    </subcellularLocation>
</comment>
<dbReference type="GO" id="GO:0006950">
    <property type="term" value="P:response to stress"/>
    <property type="evidence" value="ECO:0007669"/>
    <property type="project" value="UniProtKB-ARBA"/>
</dbReference>
<evidence type="ECO:0000256" key="4">
    <source>
        <dbReference type="ARBA" id="ARBA00022824"/>
    </source>
</evidence>
<evidence type="ECO:0000256" key="2">
    <source>
        <dbReference type="ARBA" id="ARBA00008917"/>
    </source>
</evidence>
<keyword evidence="3 7" id="KW-0812">Transmembrane</keyword>
<name>A0AAD9CWN8_PAPLA</name>
<keyword evidence="4 7" id="KW-0256">Endoplasmic reticulum</keyword>
<comment type="function">
    <text evidence="7">May be involved in the degradation of misfolded endoplasmic reticulum (ER) luminal proteins.</text>
</comment>
<feature type="region of interest" description="Disordered" evidence="8">
    <location>
        <begin position="230"/>
        <end position="270"/>
    </location>
</feature>
<dbReference type="InterPro" id="IPR035952">
    <property type="entry name" value="Rhomboid-like_sf"/>
</dbReference>
<feature type="transmembrane region" description="Helical" evidence="7">
    <location>
        <begin position="149"/>
        <end position="167"/>
    </location>
</feature>
<dbReference type="SUPFAM" id="SSF144091">
    <property type="entry name" value="Rhomboid-like"/>
    <property type="match status" value="1"/>
</dbReference>
<keyword evidence="5 7" id="KW-1133">Transmembrane helix</keyword>
<comment type="caution">
    <text evidence="9">The sequence shown here is derived from an EMBL/GenBank/DDBJ whole genome shotgun (WGS) entry which is preliminary data.</text>
</comment>